<comment type="caution">
    <text evidence="1">The sequence shown here is derived from an EMBL/GenBank/DDBJ whole genome shotgun (WGS) entry which is preliminary data.</text>
</comment>
<reference evidence="1" key="1">
    <citation type="journal article" date="2014" name="Front. Microbiol.">
        <title>High frequency of phylogenetically diverse reductive dehalogenase-homologous genes in deep subseafloor sedimentary metagenomes.</title>
        <authorList>
            <person name="Kawai M."/>
            <person name="Futagami T."/>
            <person name="Toyoda A."/>
            <person name="Takaki Y."/>
            <person name="Nishi S."/>
            <person name="Hori S."/>
            <person name="Arai W."/>
            <person name="Tsubouchi T."/>
            <person name="Morono Y."/>
            <person name="Uchiyama I."/>
            <person name="Ito T."/>
            <person name="Fujiyama A."/>
            <person name="Inagaki F."/>
            <person name="Takami H."/>
        </authorList>
    </citation>
    <scope>NUCLEOTIDE SEQUENCE</scope>
    <source>
        <strain evidence="1">Expedition CK06-06</strain>
    </source>
</reference>
<accession>X1TW02</accession>
<dbReference type="AlphaFoldDB" id="X1TW02"/>
<gene>
    <name evidence="1" type="ORF">S12H4_40743</name>
</gene>
<dbReference type="EMBL" id="BARW01024758">
    <property type="protein sequence ID" value="GAI95541.1"/>
    <property type="molecule type" value="Genomic_DNA"/>
</dbReference>
<proteinExistence type="predicted"/>
<protein>
    <submittedName>
        <fullName evidence="1">Uncharacterized protein</fullName>
    </submittedName>
</protein>
<organism evidence="1">
    <name type="scientific">marine sediment metagenome</name>
    <dbReference type="NCBI Taxonomy" id="412755"/>
    <lineage>
        <taxon>unclassified sequences</taxon>
        <taxon>metagenomes</taxon>
        <taxon>ecological metagenomes</taxon>
    </lineage>
</organism>
<feature type="non-terminal residue" evidence="1">
    <location>
        <position position="205"/>
    </location>
</feature>
<sequence>MHTERIEKKCFPVSKVSQVFPQNGLSVRKHKEGKEKGSFLVRFKDISTKEFYFSDISFKEEAIASEHKKMEILREKIEQTLRILSQYLGEKVISKIICETIGSLPEIPIIFLNNHCCLLDSVVSKDSKKAILRFDLDIIEEVEESGENLPFLYALGVFCQFCYLKGEGEKESLLKVLSFYEILEKKDQDRILEVLSLQKLDSGKV</sequence>
<evidence type="ECO:0000313" key="1">
    <source>
        <dbReference type="EMBL" id="GAI95541.1"/>
    </source>
</evidence>
<name>X1TW02_9ZZZZ</name>